<evidence type="ECO:0000256" key="3">
    <source>
        <dbReference type="ARBA" id="ARBA00023163"/>
    </source>
</evidence>
<organism evidence="5 6">
    <name type="scientific">Thioalkalicoccus limnaeus</name>
    <dbReference type="NCBI Taxonomy" id="120681"/>
    <lineage>
        <taxon>Bacteria</taxon>
        <taxon>Pseudomonadati</taxon>
        <taxon>Pseudomonadota</taxon>
        <taxon>Gammaproteobacteria</taxon>
        <taxon>Chromatiales</taxon>
        <taxon>Chromatiaceae</taxon>
        <taxon>Thioalkalicoccus</taxon>
    </lineage>
</organism>
<evidence type="ECO:0000313" key="5">
    <source>
        <dbReference type="EMBL" id="MEY6434173.1"/>
    </source>
</evidence>
<dbReference type="RefSeq" id="WP_369668555.1">
    <property type="nucleotide sequence ID" value="NZ_JBDKXB010000047.1"/>
</dbReference>
<evidence type="ECO:0000313" key="6">
    <source>
        <dbReference type="Proteomes" id="UP001564408"/>
    </source>
</evidence>
<keyword evidence="3" id="KW-0804">Transcription</keyword>
<evidence type="ECO:0000256" key="2">
    <source>
        <dbReference type="ARBA" id="ARBA00023125"/>
    </source>
</evidence>
<dbReference type="Gene3D" id="3.40.50.880">
    <property type="match status" value="1"/>
</dbReference>
<protein>
    <submittedName>
        <fullName evidence="5">Helix-turn-helix domain-containing protein</fullName>
    </submittedName>
</protein>
<dbReference type="SUPFAM" id="SSF46689">
    <property type="entry name" value="Homeodomain-like"/>
    <property type="match status" value="2"/>
</dbReference>
<feature type="domain" description="HTH araC/xylS-type" evidence="4">
    <location>
        <begin position="233"/>
        <end position="331"/>
    </location>
</feature>
<accession>A0ABV4BLK0</accession>
<gene>
    <name evidence="5" type="ORF">ABC977_17375</name>
</gene>
<dbReference type="InterPro" id="IPR029062">
    <property type="entry name" value="Class_I_gatase-like"/>
</dbReference>
<name>A0ABV4BLK0_9GAMM</name>
<dbReference type="PANTHER" id="PTHR43130">
    <property type="entry name" value="ARAC-FAMILY TRANSCRIPTIONAL REGULATOR"/>
    <property type="match status" value="1"/>
</dbReference>
<dbReference type="PRINTS" id="PR00032">
    <property type="entry name" value="HTHARAC"/>
</dbReference>
<dbReference type="InterPro" id="IPR018060">
    <property type="entry name" value="HTH_AraC"/>
</dbReference>
<reference evidence="5 6" key="1">
    <citation type="submission" date="2024-05" db="EMBL/GenBank/DDBJ databases">
        <title>Genome Sequence and Characterization of the New Strain Purple Sulfur Bacterium of Genus Thioalkalicoccus.</title>
        <authorList>
            <person name="Bryantseva I.A."/>
            <person name="Kyndt J.A."/>
            <person name="Imhoff J.F."/>
        </authorList>
    </citation>
    <scope>NUCLEOTIDE SEQUENCE [LARGE SCALE GENOMIC DNA]</scope>
    <source>
        <strain evidence="5 6">Um2</strain>
    </source>
</reference>
<dbReference type="InterPro" id="IPR009057">
    <property type="entry name" value="Homeodomain-like_sf"/>
</dbReference>
<dbReference type="PROSITE" id="PS00041">
    <property type="entry name" value="HTH_ARAC_FAMILY_1"/>
    <property type="match status" value="1"/>
</dbReference>
<dbReference type="Pfam" id="PF12833">
    <property type="entry name" value="HTH_18"/>
    <property type="match status" value="1"/>
</dbReference>
<dbReference type="InterPro" id="IPR052158">
    <property type="entry name" value="INH-QAR"/>
</dbReference>
<evidence type="ECO:0000259" key="4">
    <source>
        <dbReference type="PROSITE" id="PS01124"/>
    </source>
</evidence>
<keyword evidence="6" id="KW-1185">Reference proteome</keyword>
<sequence>MTNPHEGLTVALLAVPESMASTLYGMYDMLGSTRRDWDLLINGVSGEPLIRPLIVSADARPIRSRSGLTIAPGHSLADCPHVDVVVVPGLMIAPGEDIAGRYPLEVAWLRERYAEGTLLATSCTGSMILAETGLLDGQDATVHWAYSDAMAARCPAVRLHPNRALVIAGEGQIILGGGGTAWQDLALFLIARFFGVEEAMHVARLHLVDWHHVGQQPFAALARHRQAGDAVITDCQEWIAQHYDLDTPVAEMVRRSGLSERSFKRRFARATGMSPLEYVHTMRLEESKQLLETTDMAVEAVANEVGYEDASFFGRLFRRKVGITPAQYRRRFGTLRRALAQQQGETAHMPGMRTVG</sequence>
<evidence type="ECO:0000256" key="1">
    <source>
        <dbReference type="ARBA" id="ARBA00023015"/>
    </source>
</evidence>
<dbReference type="SMART" id="SM00342">
    <property type="entry name" value="HTH_ARAC"/>
    <property type="match status" value="1"/>
</dbReference>
<comment type="caution">
    <text evidence="5">The sequence shown here is derived from an EMBL/GenBank/DDBJ whole genome shotgun (WGS) entry which is preliminary data.</text>
</comment>
<dbReference type="CDD" id="cd03138">
    <property type="entry name" value="GATase1_AraC_2"/>
    <property type="match status" value="1"/>
</dbReference>
<keyword evidence="1" id="KW-0805">Transcription regulation</keyword>
<dbReference type="SUPFAM" id="SSF52317">
    <property type="entry name" value="Class I glutamine amidotransferase-like"/>
    <property type="match status" value="1"/>
</dbReference>
<dbReference type="InterPro" id="IPR020449">
    <property type="entry name" value="Tscrpt_reg_AraC-type_HTH"/>
</dbReference>
<keyword evidence="2" id="KW-0238">DNA-binding</keyword>
<dbReference type="Pfam" id="PF01965">
    <property type="entry name" value="DJ-1_PfpI"/>
    <property type="match status" value="1"/>
</dbReference>
<dbReference type="InterPro" id="IPR018062">
    <property type="entry name" value="HTH_AraC-typ_CS"/>
</dbReference>
<proteinExistence type="predicted"/>
<dbReference type="EMBL" id="JBDKXB010000047">
    <property type="protein sequence ID" value="MEY6434173.1"/>
    <property type="molecule type" value="Genomic_DNA"/>
</dbReference>
<dbReference type="PANTHER" id="PTHR43130:SF11">
    <property type="entry name" value="TRANSCRIPTIONAL REGULATORY PROTEIN"/>
    <property type="match status" value="1"/>
</dbReference>
<dbReference type="Gene3D" id="1.10.10.60">
    <property type="entry name" value="Homeodomain-like"/>
    <property type="match status" value="2"/>
</dbReference>
<dbReference type="Proteomes" id="UP001564408">
    <property type="component" value="Unassembled WGS sequence"/>
</dbReference>
<dbReference type="PROSITE" id="PS01124">
    <property type="entry name" value="HTH_ARAC_FAMILY_2"/>
    <property type="match status" value="1"/>
</dbReference>
<dbReference type="InterPro" id="IPR002818">
    <property type="entry name" value="DJ-1/PfpI"/>
</dbReference>